<dbReference type="AlphaFoldDB" id="A0A238F6Z0"/>
<gene>
    <name evidence="3" type="ORF">BQ2448_2642</name>
</gene>
<feature type="region of interest" description="Disordered" evidence="2">
    <location>
        <begin position="475"/>
        <end position="497"/>
    </location>
</feature>
<accession>A0A238F6Z0</accession>
<feature type="region of interest" description="Disordered" evidence="2">
    <location>
        <begin position="323"/>
        <end position="348"/>
    </location>
</feature>
<feature type="compositionally biased region" description="Low complexity" evidence="2">
    <location>
        <begin position="141"/>
        <end position="154"/>
    </location>
</feature>
<feature type="compositionally biased region" description="Low complexity" evidence="2">
    <location>
        <begin position="110"/>
        <end position="130"/>
    </location>
</feature>
<feature type="compositionally biased region" description="Low complexity" evidence="2">
    <location>
        <begin position="40"/>
        <end position="57"/>
    </location>
</feature>
<keyword evidence="1" id="KW-0175">Coiled coil</keyword>
<feature type="coiled-coil region" evidence="1">
    <location>
        <begin position="286"/>
        <end position="313"/>
    </location>
</feature>
<feature type="compositionally biased region" description="Polar residues" evidence="2">
    <location>
        <begin position="476"/>
        <end position="497"/>
    </location>
</feature>
<feature type="compositionally biased region" description="Basic residues" evidence="2">
    <location>
        <begin position="164"/>
        <end position="174"/>
    </location>
</feature>
<feature type="compositionally biased region" description="Acidic residues" evidence="2">
    <location>
        <begin position="605"/>
        <end position="615"/>
    </location>
</feature>
<dbReference type="EMBL" id="FMSP01000004">
    <property type="protein sequence ID" value="SCV69622.1"/>
    <property type="molecule type" value="Genomic_DNA"/>
</dbReference>
<feature type="compositionally biased region" description="Low complexity" evidence="2">
    <location>
        <begin position="425"/>
        <end position="442"/>
    </location>
</feature>
<feature type="compositionally biased region" description="Basic residues" evidence="2">
    <location>
        <begin position="574"/>
        <end position="587"/>
    </location>
</feature>
<evidence type="ECO:0000313" key="3">
    <source>
        <dbReference type="EMBL" id="SCV69622.1"/>
    </source>
</evidence>
<protein>
    <submittedName>
        <fullName evidence="3">BQ2448_2642 protein</fullName>
    </submittedName>
</protein>
<feature type="region of interest" description="Disordered" evidence="2">
    <location>
        <begin position="555"/>
        <end position="624"/>
    </location>
</feature>
<evidence type="ECO:0000256" key="2">
    <source>
        <dbReference type="SAM" id="MobiDB-lite"/>
    </source>
</evidence>
<evidence type="ECO:0000313" key="4">
    <source>
        <dbReference type="Proteomes" id="UP000198372"/>
    </source>
</evidence>
<dbReference type="STRING" id="269621.A0A238F6Z0"/>
<feature type="region of interest" description="Disordered" evidence="2">
    <location>
        <begin position="227"/>
        <end position="273"/>
    </location>
</feature>
<evidence type="ECO:0000256" key="1">
    <source>
        <dbReference type="SAM" id="Coils"/>
    </source>
</evidence>
<name>A0A238F6Z0_9BASI</name>
<dbReference type="Proteomes" id="UP000198372">
    <property type="component" value="Unassembled WGS sequence"/>
</dbReference>
<organism evidence="3 4">
    <name type="scientific">Microbotryum intermedium</name>
    <dbReference type="NCBI Taxonomy" id="269621"/>
    <lineage>
        <taxon>Eukaryota</taxon>
        <taxon>Fungi</taxon>
        <taxon>Dikarya</taxon>
        <taxon>Basidiomycota</taxon>
        <taxon>Pucciniomycotina</taxon>
        <taxon>Microbotryomycetes</taxon>
        <taxon>Microbotryales</taxon>
        <taxon>Microbotryaceae</taxon>
        <taxon>Microbotryum</taxon>
    </lineage>
</organism>
<feature type="compositionally biased region" description="Polar residues" evidence="2">
    <location>
        <begin position="23"/>
        <end position="32"/>
    </location>
</feature>
<feature type="region of interest" description="Disordered" evidence="2">
    <location>
        <begin position="1"/>
        <end position="182"/>
    </location>
</feature>
<feature type="compositionally biased region" description="Low complexity" evidence="2">
    <location>
        <begin position="11"/>
        <end position="22"/>
    </location>
</feature>
<feature type="compositionally biased region" description="Low complexity" evidence="2">
    <location>
        <begin position="233"/>
        <end position="259"/>
    </location>
</feature>
<proteinExistence type="predicted"/>
<feature type="compositionally biased region" description="Polar residues" evidence="2">
    <location>
        <begin position="260"/>
        <end position="273"/>
    </location>
</feature>
<dbReference type="OrthoDB" id="3204900at2759"/>
<reference evidence="4" key="1">
    <citation type="submission" date="2016-09" db="EMBL/GenBank/DDBJ databases">
        <authorList>
            <person name="Jeantristanb JTB J.-T."/>
            <person name="Ricardo R."/>
        </authorList>
    </citation>
    <scope>NUCLEOTIDE SEQUENCE [LARGE SCALE GENOMIC DNA]</scope>
</reference>
<keyword evidence="4" id="KW-1185">Reference proteome</keyword>
<feature type="region of interest" description="Disordered" evidence="2">
    <location>
        <begin position="421"/>
        <end position="460"/>
    </location>
</feature>
<sequence>MMELPLPRRTSAIVAASSSAGSNLPSACTPPSASRHLKRLSLSTSTSSLSSHISSDSPTLVRATIGSRACTSHSPHTPHRSTQHASGPTRSSLSSHPSESDEDLEENRDSTPLASASVSTSVSSPSESSSKPAWNFPSPIPASSTSAPSSAHAPRVATMAGSAAHHRAGSRSRRGSSISYSSSSSLVSLDPHLFNGTSLTQAASASNHNLGLGLGLGLDLGANGVAENDDGSDATSSASTSPQQSRRNSSLSTSVSFLSPTRSASGMTGSLRPTLTEQNADLLSFIAKKERKCLDLREELKRHEAELKSLKSKWESIVAKSLHSPTAPPSSVFPSRSPNVADPSMSRGPSHSLDIHLLASTFDPTGDEFASAPALSSVQSTMSVSSPHVGESVQAAKAWVGGVFGRVLSTVDETLMNVVGAHPPSSSSSSSISSLASTTSESGGLKALKEEDEDDSLASTIMSTSTKELVIEEIQRSSTTSTHVEQGDVPSSASNARPRTTLDVLSSGWDNMSKRLSTVNIGDTIRSSQTAASGLVDSFEHSIASALGPLDLPPARPSLSTPAEDEQNVAVVRGYRRPSKNAKNRPRALRDSSKANVVEPIGVVDEVEEEGVEGENEPREKWRG</sequence>